<dbReference type="PANTHER" id="PTHR21164">
    <property type="entry name" value="CHORISMATE MUTASE"/>
    <property type="match status" value="1"/>
</dbReference>
<dbReference type="PIRSF" id="PIRSF005965">
    <property type="entry name" value="Chor_mut_AroH"/>
    <property type="match status" value="1"/>
</dbReference>
<organism evidence="4 5">
    <name type="scientific">Chloroflexus islandicus</name>
    <dbReference type="NCBI Taxonomy" id="1707952"/>
    <lineage>
        <taxon>Bacteria</taxon>
        <taxon>Bacillati</taxon>
        <taxon>Chloroflexota</taxon>
        <taxon>Chloroflexia</taxon>
        <taxon>Chloroflexales</taxon>
        <taxon>Chloroflexineae</taxon>
        <taxon>Chloroflexaceae</taxon>
        <taxon>Chloroflexus</taxon>
    </lineage>
</organism>
<accession>A0A178M6W6</accession>
<proteinExistence type="predicted"/>
<dbReference type="SUPFAM" id="SSF55298">
    <property type="entry name" value="YjgF-like"/>
    <property type="match status" value="1"/>
</dbReference>
<feature type="binding site" evidence="2">
    <location>
        <position position="109"/>
    </location>
    <ligand>
        <name>prephenate</name>
        <dbReference type="ChEBI" id="CHEBI:29934"/>
    </ligand>
</feature>
<dbReference type="InterPro" id="IPR008243">
    <property type="entry name" value="Chorismate_mutase_AroH"/>
</dbReference>
<comment type="catalytic activity">
    <reaction evidence="3">
        <text>chorismate = prephenate</text>
        <dbReference type="Rhea" id="RHEA:13897"/>
        <dbReference type="ChEBI" id="CHEBI:29748"/>
        <dbReference type="ChEBI" id="CHEBI:29934"/>
        <dbReference type="EC" id="5.4.99.5"/>
    </reaction>
</comment>
<dbReference type="CDD" id="cd02185">
    <property type="entry name" value="AroH"/>
    <property type="match status" value="1"/>
</dbReference>
<protein>
    <recommendedName>
        <fullName evidence="1 3">chorismate mutase</fullName>
        <ecNumber evidence="1 3">5.4.99.5</ecNumber>
    </recommendedName>
</protein>
<dbReference type="EMBL" id="LWQS01000079">
    <property type="protein sequence ID" value="OAN43624.1"/>
    <property type="molecule type" value="Genomic_DNA"/>
</dbReference>
<dbReference type="RefSeq" id="WP_066790148.1">
    <property type="nucleotide sequence ID" value="NZ_LWQS01000079.1"/>
</dbReference>
<dbReference type="FunFam" id="3.30.1330.40:FF:000014">
    <property type="entry name" value="Chorismate mutase AroH"/>
    <property type="match status" value="1"/>
</dbReference>
<keyword evidence="2 3" id="KW-0028">Amino-acid biosynthesis</keyword>
<dbReference type="Pfam" id="PF07736">
    <property type="entry name" value="CM_1"/>
    <property type="match status" value="1"/>
</dbReference>
<dbReference type="Gene3D" id="3.30.1330.40">
    <property type="entry name" value="RutC-like"/>
    <property type="match status" value="1"/>
</dbReference>
<dbReference type="GO" id="GO:0004106">
    <property type="term" value="F:chorismate mutase activity"/>
    <property type="evidence" value="ECO:0007669"/>
    <property type="project" value="UniProtKB-UniRule"/>
</dbReference>
<dbReference type="PANTHER" id="PTHR21164:SF0">
    <property type="entry name" value="CHORISMATE MUTASE AROH"/>
    <property type="match status" value="1"/>
</dbReference>
<keyword evidence="3" id="KW-0413">Isomerase</keyword>
<evidence type="ECO:0000313" key="4">
    <source>
        <dbReference type="EMBL" id="OAN43624.1"/>
    </source>
</evidence>
<comment type="caution">
    <text evidence="4">The sequence shown here is derived from an EMBL/GenBank/DDBJ whole genome shotgun (WGS) entry which is preliminary data.</text>
</comment>
<dbReference type="GO" id="GO:0046417">
    <property type="term" value="P:chorismate metabolic process"/>
    <property type="evidence" value="ECO:0007669"/>
    <property type="project" value="TreeGrafter"/>
</dbReference>
<gene>
    <name evidence="4" type="ORF">A6A03_18410</name>
</gene>
<dbReference type="AlphaFoldDB" id="A0A178M6W6"/>
<dbReference type="EC" id="5.4.99.5" evidence="1 3"/>
<feature type="binding site" evidence="2">
    <location>
        <position position="91"/>
    </location>
    <ligand>
        <name>prephenate</name>
        <dbReference type="ChEBI" id="CHEBI:29934"/>
    </ligand>
</feature>
<name>A0A178M6W6_9CHLR</name>
<feature type="binding site" evidence="2">
    <location>
        <position position="9"/>
    </location>
    <ligand>
        <name>prephenate</name>
        <dbReference type="ChEBI" id="CHEBI:29934"/>
    </ligand>
</feature>
<evidence type="ECO:0000313" key="5">
    <source>
        <dbReference type="Proteomes" id="UP000078287"/>
    </source>
</evidence>
<reference evidence="4 5" key="1">
    <citation type="submission" date="2016-04" db="EMBL/GenBank/DDBJ databases">
        <title>Chloroflexus islandicus sp. nov., a thermophilic filamentous anoxygenic phototrophic bacterium from geyser Strokkur (Iceland).</title>
        <authorList>
            <person name="Gaisin V.A."/>
            <person name="Kalashnikov A.M."/>
            <person name="Sukhacheva M.V."/>
            <person name="Grouzdev D.S."/>
            <person name="Ivanov T.M."/>
            <person name="Kuznetsov B."/>
            <person name="Gorlenko V.M."/>
        </authorList>
    </citation>
    <scope>NUCLEOTIDE SEQUENCE [LARGE SCALE GENOMIC DNA]</scope>
    <source>
        <strain evidence="5">isl-2</strain>
    </source>
</reference>
<evidence type="ECO:0000256" key="2">
    <source>
        <dbReference type="PIRSR" id="PIRSR005965-1"/>
    </source>
</evidence>
<dbReference type="GO" id="GO:0009073">
    <property type="term" value="P:aromatic amino acid family biosynthetic process"/>
    <property type="evidence" value="ECO:0007669"/>
    <property type="project" value="UniProtKB-UniRule"/>
</dbReference>
<dbReference type="GO" id="GO:0008652">
    <property type="term" value="P:amino acid biosynthetic process"/>
    <property type="evidence" value="ECO:0007669"/>
    <property type="project" value="UniProtKB-UniRule"/>
</dbReference>
<dbReference type="Proteomes" id="UP000078287">
    <property type="component" value="Unassembled WGS sequence"/>
</dbReference>
<dbReference type="InterPro" id="IPR035959">
    <property type="entry name" value="RutC-like_sf"/>
</dbReference>
<keyword evidence="2 3" id="KW-0057">Aromatic amino acid biosynthesis</keyword>
<dbReference type="STRING" id="1707952.A6A03_18410"/>
<dbReference type="PROSITE" id="PS51167">
    <property type="entry name" value="CHORISMATE_MUT_1"/>
    <property type="match status" value="1"/>
</dbReference>
<sequence length="139" mass="15279">MNVRCRGVRGATTCAENTREAILEATHELLTLLIEANGIEPEDIASAIFTTTPDLNAEFPAVAARAIGWIDTALLCGHEMAVPGSLPRCIRVLIHWNTTKRADEIVHVYIREARGLRPERAALMSAFRVATPLPPEERP</sequence>
<evidence type="ECO:0000256" key="3">
    <source>
        <dbReference type="PROSITE-ProRule" id="PRU00514"/>
    </source>
</evidence>
<dbReference type="OrthoDB" id="9802232at2"/>
<dbReference type="NCBIfam" id="TIGR01796">
    <property type="entry name" value="CM_mono_aroH"/>
    <property type="match status" value="1"/>
</dbReference>
<keyword evidence="5" id="KW-1185">Reference proteome</keyword>
<evidence type="ECO:0000256" key="1">
    <source>
        <dbReference type="NCBIfam" id="TIGR01796"/>
    </source>
</evidence>